<proteinExistence type="predicted"/>
<feature type="compositionally biased region" description="Polar residues" evidence="4">
    <location>
        <begin position="11"/>
        <end position="22"/>
    </location>
</feature>
<keyword evidence="2" id="KW-1133">Transmembrane helix</keyword>
<dbReference type="GO" id="GO:0005886">
    <property type="term" value="C:plasma membrane"/>
    <property type="evidence" value="ECO:0007669"/>
    <property type="project" value="TreeGrafter"/>
</dbReference>
<dbReference type="InterPro" id="IPR036458">
    <property type="entry name" value="Na:dicarbo_symporter_sf"/>
</dbReference>
<dbReference type="Gene3D" id="1.10.3860.10">
    <property type="entry name" value="Sodium:dicarboxylate symporter"/>
    <property type="match status" value="1"/>
</dbReference>
<evidence type="ECO:0000256" key="4">
    <source>
        <dbReference type="SAM" id="MobiDB-lite"/>
    </source>
</evidence>
<dbReference type="EMBL" id="QNGE01000537">
    <property type="protein sequence ID" value="KAA3680096.1"/>
    <property type="molecule type" value="Genomic_DNA"/>
</dbReference>
<name>A0A5J4NWV2_9TREM</name>
<evidence type="ECO:0000313" key="6">
    <source>
        <dbReference type="Proteomes" id="UP000324629"/>
    </source>
</evidence>
<evidence type="ECO:0000256" key="3">
    <source>
        <dbReference type="ARBA" id="ARBA00023136"/>
    </source>
</evidence>
<keyword evidence="3" id="KW-0472">Membrane</keyword>
<dbReference type="GO" id="GO:0005313">
    <property type="term" value="F:L-glutamate transmembrane transporter activity"/>
    <property type="evidence" value="ECO:0007669"/>
    <property type="project" value="TreeGrafter"/>
</dbReference>
<reference evidence="5 6" key="1">
    <citation type="journal article" date="2019" name="Gigascience">
        <title>Whole-genome sequence of the oriental lung fluke Paragonimus westermani.</title>
        <authorList>
            <person name="Oey H."/>
            <person name="Zakrzewski M."/>
            <person name="Narain K."/>
            <person name="Devi K.R."/>
            <person name="Agatsuma T."/>
            <person name="Nawaratna S."/>
            <person name="Gobert G.N."/>
            <person name="Jones M.K."/>
            <person name="Ragan M.A."/>
            <person name="McManus D.P."/>
            <person name="Krause L."/>
        </authorList>
    </citation>
    <scope>NUCLEOTIDE SEQUENCE [LARGE SCALE GENOMIC DNA]</scope>
    <source>
        <strain evidence="5 6">IND2009</strain>
    </source>
</reference>
<dbReference type="AlphaFoldDB" id="A0A5J4NWV2"/>
<sequence length="109" mass="12344">MALSNRLHGLMTSSSRTQESNRITHCSRCQRSDKYVSKLVRRPTLSLIVRNQTEEVNGYGDLDHLDGLVSFSILFGLILGQMGDKAIVMVQFFAILNEVIMRMVQVIML</sequence>
<gene>
    <name evidence="5" type="ORF">DEA37_0000123</name>
</gene>
<dbReference type="Proteomes" id="UP000324629">
    <property type="component" value="Unassembled WGS sequence"/>
</dbReference>
<evidence type="ECO:0000256" key="2">
    <source>
        <dbReference type="ARBA" id="ARBA00022989"/>
    </source>
</evidence>
<dbReference type="PANTHER" id="PTHR11958:SF99">
    <property type="entry name" value="SODIUM-DEPENDENT EXCITATORY AMINO ACID TRANSPORTER GLT-6-RELATED"/>
    <property type="match status" value="1"/>
</dbReference>
<protein>
    <submittedName>
        <fullName evidence="5">Uncharacterized protein</fullName>
    </submittedName>
</protein>
<comment type="caution">
    <text evidence="5">The sequence shown here is derived from an EMBL/GenBank/DDBJ whole genome shotgun (WGS) entry which is preliminary data.</text>
</comment>
<dbReference type="PANTHER" id="PTHR11958">
    <property type="entry name" value="SODIUM/DICARBOXYLATE SYMPORTER-RELATED"/>
    <property type="match status" value="1"/>
</dbReference>
<feature type="region of interest" description="Disordered" evidence="4">
    <location>
        <begin position="1"/>
        <end position="22"/>
    </location>
</feature>
<evidence type="ECO:0000256" key="1">
    <source>
        <dbReference type="ARBA" id="ARBA00022692"/>
    </source>
</evidence>
<evidence type="ECO:0000313" key="5">
    <source>
        <dbReference type="EMBL" id="KAA3680096.1"/>
    </source>
</evidence>
<dbReference type="SUPFAM" id="SSF118215">
    <property type="entry name" value="Proton glutamate symport protein"/>
    <property type="match status" value="1"/>
</dbReference>
<keyword evidence="1" id="KW-0812">Transmembrane</keyword>
<keyword evidence="6" id="KW-1185">Reference proteome</keyword>
<dbReference type="InterPro" id="IPR050746">
    <property type="entry name" value="DAACS"/>
</dbReference>
<accession>A0A5J4NWV2</accession>
<dbReference type="GO" id="GO:0015501">
    <property type="term" value="F:glutamate:sodium symporter activity"/>
    <property type="evidence" value="ECO:0007669"/>
    <property type="project" value="TreeGrafter"/>
</dbReference>
<dbReference type="GO" id="GO:0015175">
    <property type="term" value="F:neutral L-amino acid transmembrane transporter activity"/>
    <property type="evidence" value="ECO:0007669"/>
    <property type="project" value="TreeGrafter"/>
</dbReference>
<organism evidence="5 6">
    <name type="scientific">Paragonimus westermani</name>
    <dbReference type="NCBI Taxonomy" id="34504"/>
    <lineage>
        <taxon>Eukaryota</taxon>
        <taxon>Metazoa</taxon>
        <taxon>Spiralia</taxon>
        <taxon>Lophotrochozoa</taxon>
        <taxon>Platyhelminthes</taxon>
        <taxon>Trematoda</taxon>
        <taxon>Digenea</taxon>
        <taxon>Plagiorchiida</taxon>
        <taxon>Troglotremata</taxon>
        <taxon>Troglotrematidae</taxon>
        <taxon>Paragonimus</taxon>
    </lineage>
</organism>